<dbReference type="PROSITE" id="PS50913">
    <property type="entry name" value="GRIP"/>
    <property type="match status" value="1"/>
</dbReference>
<feature type="domain" description="GRIP" evidence="8">
    <location>
        <begin position="2440"/>
        <end position="2490"/>
    </location>
</feature>
<dbReference type="Proteomes" id="UP000694044">
    <property type="component" value="Unassembled WGS sequence"/>
</dbReference>
<feature type="region of interest" description="Disordered" evidence="7">
    <location>
        <begin position="2516"/>
        <end position="2573"/>
    </location>
</feature>
<dbReference type="PANTHER" id="PTHR23157">
    <property type="entry name" value="GRIP AND COILED-COIL DOMAIN-CONTAINING PROTEIN 1"/>
    <property type="match status" value="1"/>
</dbReference>
<feature type="coiled-coil region" evidence="6">
    <location>
        <begin position="1355"/>
        <end position="1459"/>
    </location>
</feature>
<keyword evidence="4 6" id="KW-0175">Coiled coil</keyword>
<feature type="coiled-coil region" evidence="6">
    <location>
        <begin position="2396"/>
        <end position="2444"/>
    </location>
</feature>
<evidence type="ECO:0000256" key="6">
    <source>
        <dbReference type="SAM" id="Coils"/>
    </source>
</evidence>
<feature type="region of interest" description="Disordered" evidence="7">
    <location>
        <begin position="2312"/>
        <end position="2346"/>
    </location>
</feature>
<comment type="caution">
    <text evidence="9">The sequence shown here is derived from an EMBL/GenBank/DDBJ whole genome shotgun (WGS) entry which is preliminary data.</text>
</comment>
<name>A0A8T1W3Z6_9STRA</name>
<accession>A0A8T1W3Z6</accession>
<feature type="compositionally biased region" description="Basic and acidic residues" evidence="7">
    <location>
        <begin position="1969"/>
        <end position="1986"/>
    </location>
</feature>
<evidence type="ECO:0000256" key="2">
    <source>
        <dbReference type="ARBA" id="ARBA00004496"/>
    </source>
</evidence>
<evidence type="ECO:0000259" key="8">
    <source>
        <dbReference type="PROSITE" id="PS50913"/>
    </source>
</evidence>
<evidence type="ECO:0000313" key="9">
    <source>
        <dbReference type="EMBL" id="KAG7388347.1"/>
    </source>
</evidence>
<evidence type="ECO:0000256" key="1">
    <source>
        <dbReference type="ARBA" id="ARBA00004184"/>
    </source>
</evidence>
<feature type="coiled-coil region" evidence="6">
    <location>
        <begin position="961"/>
        <end position="1143"/>
    </location>
</feature>
<dbReference type="EMBL" id="JAGDFM010000062">
    <property type="protein sequence ID" value="KAG7388347.1"/>
    <property type="molecule type" value="Genomic_DNA"/>
</dbReference>
<feature type="coiled-coil region" evidence="6">
    <location>
        <begin position="2174"/>
        <end position="2305"/>
    </location>
</feature>
<feature type="compositionally biased region" description="Basic and acidic residues" evidence="7">
    <location>
        <begin position="245"/>
        <end position="256"/>
    </location>
</feature>
<feature type="region of interest" description="Disordered" evidence="7">
    <location>
        <begin position="1964"/>
        <end position="1986"/>
    </location>
</feature>
<feature type="compositionally biased region" description="Polar residues" evidence="7">
    <location>
        <begin position="2529"/>
        <end position="2540"/>
    </location>
</feature>
<proteinExistence type="predicted"/>
<dbReference type="PANTHER" id="PTHR23157:SF25">
    <property type="entry name" value="GRIP AND COILED-COIL DOMAIN-CONTAINING PROTEIN 1"/>
    <property type="match status" value="1"/>
</dbReference>
<keyword evidence="3" id="KW-0963">Cytoplasm</keyword>
<reference evidence="9" key="1">
    <citation type="submission" date="2021-02" db="EMBL/GenBank/DDBJ databases">
        <authorList>
            <person name="Palmer J.M."/>
        </authorList>
    </citation>
    <scope>NUCLEOTIDE SEQUENCE</scope>
    <source>
        <strain evidence="9">SCRP734</strain>
    </source>
</reference>
<comment type="subcellular location">
    <subcellularLocation>
        <location evidence="2">Cytoplasm</location>
    </subcellularLocation>
    <subcellularLocation>
        <location evidence="1">Endomembrane system</location>
        <topology evidence="1">Peripheral membrane protein</topology>
    </subcellularLocation>
</comment>
<feature type="coiled-coil region" evidence="6">
    <location>
        <begin position="597"/>
        <end position="670"/>
    </location>
</feature>
<dbReference type="OrthoDB" id="1926336at2759"/>
<keyword evidence="10" id="KW-1185">Reference proteome</keyword>
<feature type="coiled-coil region" evidence="6">
    <location>
        <begin position="771"/>
        <end position="918"/>
    </location>
</feature>
<feature type="coiled-coil region" evidence="6">
    <location>
        <begin position="699"/>
        <end position="747"/>
    </location>
</feature>
<dbReference type="Pfam" id="PF01465">
    <property type="entry name" value="GRIP"/>
    <property type="match status" value="1"/>
</dbReference>
<keyword evidence="5" id="KW-0472">Membrane</keyword>
<dbReference type="InterPro" id="IPR000237">
    <property type="entry name" value="GRIP_dom"/>
</dbReference>
<evidence type="ECO:0000256" key="3">
    <source>
        <dbReference type="ARBA" id="ARBA00022490"/>
    </source>
</evidence>
<feature type="region of interest" description="Disordered" evidence="7">
    <location>
        <begin position="409"/>
        <end position="434"/>
    </location>
</feature>
<gene>
    <name evidence="9" type="ORF">PHYPSEUDO_012725</name>
</gene>
<evidence type="ECO:0000256" key="7">
    <source>
        <dbReference type="SAM" id="MobiDB-lite"/>
    </source>
</evidence>
<evidence type="ECO:0000256" key="5">
    <source>
        <dbReference type="ARBA" id="ARBA00023136"/>
    </source>
</evidence>
<evidence type="ECO:0000313" key="10">
    <source>
        <dbReference type="Proteomes" id="UP000694044"/>
    </source>
</evidence>
<feature type="coiled-coil region" evidence="6">
    <location>
        <begin position="514"/>
        <end position="548"/>
    </location>
</feature>
<sequence length="2573" mass="286160">MMSEPPESAAAPLSGACPRRSFLFLLMRKPPEFPPFSSRPAIKLSCDCGDAPTAGDDAPLQRVETEKRELIAKLKKAVVAGRAMKKQLDDARADKDAQREKLAGRFQQQLEGKEGELMVLTSKVEAFQLELRAQQEAANETQEKDALAISQLRDELQKAAGRCAQEEARVMVFQEEKNRLTNQVTAMLEHKQQQEREAQELVSESHSLQRKVQDLVQQASGARQQQEDTEHMYLEVASKLNQALRDNDELKRRGERAGASGDRASELETQIKALEADLAASADKWEHEKQQLTQGVEALTATNHKVTAELAEVAEIREKLLVHVGIDLTYESIESLFDTKSKEIQMLTEQLAAAEAPQEQAIREAVSDAVAEAEGLQSKLEALRTQYDSLATEKVEQDKTVEDLRAELERAAEEHSASLSAKEDEHQRASEEKQVEIEQLTAQLNDTQTQKQQLTDDFSSIKAKMERLVAALQIGNPASTASDSEASQSSRLEELESYLHYIHKHLVGAAKPDMEQLQSKAETLQERIHQYEEENQLLAAKLEECEVALKARASEIEKLVARGRPASSDTEKCASSGGDASSVAFNGETAEVCNGNSSGLECELEATRAQMHAVEAEMAACKAENLRMIFEVAKTADGVSKLKQDHEELLETHRQKSSELETVLVQLESLGSANQTLESNLKSKSDNLRCHLESFAMQKEDFESVISNLNSAITTAEKENGKIKCDLEDIKTENDVLEERISELHAVADSKTEPDEWQEKDREVEELRSSLVQAKVDFLEQKQQLTALEKKLVVVSKSSGPSCTVNSGSLEAERREFEAALIEMIEMEQKLQVAYEAKQGLESTLQERMEAKTDLENRLSIAEDKITELEQQLEQKVALIATIEEQLRSVEEEREKLADEFAKTKSKLERSRGKLEEKAIEFEAFKTTTNMLKDERSRLFNEIALLKDKIARSEVQKAAMADSQDLANEELEEQLNELADKIAEIETEKQDLHARLDETVIRSEEDIHQLRERLYMLEEEKSGLDDENFKLEGTIEHLESKLNSVEEQKAELEAANESSSQQLSRLEERVEKTTSEISTLSAEKNSLTELQQSLEENVSALQLDKVNLEQSLEETTSKLHDELEQVTAQMEALQTQLVQSVAEKDEVTASLSELQERAQADKLASEVVTTKLESQVAENQTLENKISVLKQMAEKALQSLQANRDELSEAESRTAVVVEEREAVKSLLHEKQSAYDELTTQREELQQQVEKLSTELESLQKKNAEEAGAAEEIIHALKDTEAKLTESLASIKRDLVEAESCVMVLVEERDAARKDLAAKDLKIEMMTSQQGELDLATQKLENELNMLRSKHSADAKASEKMLRDLKEAKTQVEETVRNLKDSSAQAEESLQAIQKQLADSELRVAVLEKERDATRTSLNEKVSTHETLSALQENLQKKVDALEAELKELRDTSSAELAAANETITTLKTAEVQEAETLASLRQELAEAEGCVMVLVEDRDAVKKTLSKRDLTLEVLGSEHGELQLKSQSVTTELEALRNKSAADTQAAEESVQALEEEVKCVTESLQSTQKELSESEARVASWTAECDTVTKALSELETEHKSLSIQKEKLVERVESLEAETTHLQSQHSAELDSAEETIRELTTSEAELNESLKSVRQELSEVESRVMSLIEEQDATKAALADQEATTSQLTSEAEVLQERIQFLESELQELQSQREADTQTAEETIRSVKESESRTVETLEAIRQKLSETEARVVSAEEELYTSRLGLERHEVVVRGLMNDKSALVTKTEIYESTVSELESMVQAGASNLSDASHQIESLESQVTQLESQLRDQVEAVEANSAKEIEALKEQVASLSESSNSALAEVAAFRDQRAAEEDSHATGIAQKDEVISTLKSKLEEVMAAYKRLKGHLQELQDRLSQQATTNDSLKTSYDELNAQHSATVGELEALKLELASSREQSSAMAEELRQAEEKSAEAEAQRESQMESFKKRVLAYDDELAQMQKQHAVVLHEQKETLLAVSAELETSVATLTETVERKELELQSTTERVRHLEQEHAQAGSDREEAGRKHEADRMELEAQLSSANESIEKLRSATHANVGLQRESISQLENQVSKLKLQVETETEGAKAARAALETYKKRAHTALKKAASENKLNLKKAAQNTTKWEQEVVSAKGRVSALETELEEIQKSMTEAASAGDALAQSAREALEDEKRSQEAALRLEIDSLKADVTRLKEVSENERVPLETQIKQLTERNEALSHEIASLREEVRSQTESMDQTVQVKEEEISDLSKKLQAALAAAASLATNEAGRRMYSPASSPTEKERRSTASSSRSFDSEGNNSFLHQATNEEQHEHITAAVADSCPIPLASKMALSNEVDQQAKSLTDEGEVVRLKLQLNELETQSHLFQKKYEDTSALLEEASRQKQRLQELDDRSTQAINIEYLKNVIMKYIQSQVPSEKEQLVPVIATLLSFSPLEHQTVMAAHKPNDEGAGLFGGVFSLFGGGAAAAPPPKPLATPHNFKPSPTTGRGNTTGAPLGSKDKKGVLSFGSDPSDDEEFATPLNPFAA</sequence>
<evidence type="ECO:0000256" key="4">
    <source>
        <dbReference type="ARBA" id="ARBA00023054"/>
    </source>
</evidence>
<dbReference type="SMART" id="SM00755">
    <property type="entry name" value="Grip"/>
    <property type="match status" value="1"/>
</dbReference>
<feature type="coiled-coil region" evidence="6">
    <location>
        <begin position="1172"/>
        <end position="1269"/>
    </location>
</feature>
<dbReference type="InterPro" id="IPR051952">
    <property type="entry name" value="Golgi-autophagy_related"/>
</dbReference>
<feature type="region of interest" description="Disordered" evidence="7">
    <location>
        <begin position="245"/>
        <end position="265"/>
    </location>
</feature>
<organism evidence="9 10">
    <name type="scientific">Phytophthora pseudosyringae</name>
    <dbReference type="NCBI Taxonomy" id="221518"/>
    <lineage>
        <taxon>Eukaryota</taxon>
        <taxon>Sar</taxon>
        <taxon>Stramenopiles</taxon>
        <taxon>Oomycota</taxon>
        <taxon>Peronosporomycetes</taxon>
        <taxon>Peronosporales</taxon>
        <taxon>Peronosporaceae</taxon>
        <taxon>Phytophthora</taxon>
    </lineage>
</organism>
<feature type="coiled-coil region" evidence="6">
    <location>
        <begin position="1812"/>
        <end position="1868"/>
    </location>
</feature>
<protein>
    <recommendedName>
        <fullName evidence="8">GRIP domain-containing protein</fullName>
    </recommendedName>
</protein>
<feature type="coiled-coil region" evidence="6">
    <location>
        <begin position="1538"/>
        <end position="1762"/>
    </location>
</feature>
<dbReference type="GO" id="GO:0005794">
    <property type="term" value="C:Golgi apparatus"/>
    <property type="evidence" value="ECO:0007669"/>
    <property type="project" value="TreeGrafter"/>
</dbReference>